<accession>A0A2U9PSV5</accession>
<gene>
    <name evidence="4" type="ORF">D806_038950</name>
</gene>
<evidence type="ECO:0000256" key="1">
    <source>
        <dbReference type="ARBA" id="ARBA00022729"/>
    </source>
</evidence>
<reference evidence="5" key="2">
    <citation type="submission" date="2018-03" db="EMBL/GenBank/DDBJ databases">
        <authorList>
            <person name="Derbyshire K."/>
            <person name="Gray T.A."/>
            <person name="Champion M."/>
        </authorList>
    </citation>
    <scope>NUCLEOTIDE SEQUENCE [LARGE SCALE GENOMIC DNA]</scope>
    <source>
        <strain evidence="5">MKD8</strain>
    </source>
</reference>
<dbReference type="EMBL" id="CP027541">
    <property type="protein sequence ID" value="AWT54861.1"/>
    <property type="molecule type" value="Genomic_DNA"/>
</dbReference>
<evidence type="ECO:0000256" key="2">
    <source>
        <dbReference type="ARBA" id="ARBA00093774"/>
    </source>
</evidence>
<comment type="similarity">
    <text evidence="2">Belongs to the MTB12 family.</text>
</comment>
<dbReference type="AlphaFoldDB" id="A0A2U9PSV5"/>
<organism evidence="4 5">
    <name type="scientific">Mycolicibacterium smegmatis (strain MKD8)</name>
    <name type="common">Mycobacterium smegmatis</name>
    <dbReference type="NCBI Taxonomy" id="1214915"/>
    <lineage>
        <taxon>Bacteria</taxon>
        <taxon>Bacillati</taxon>
        <taxon>Actinomycetota</taxon>
        <taxon>Actinomycetes</taxon>
        <taxon>Mycobacteriales</taxon>
        <taxon>Mycobacteriaceae</taxon>
        <taxon>Mycolicibacterium</taxon>
    </lineage>
</organism>
<keyword evidence="1" id="KW-0732">Signal</keyword>
<dbReference type="Proteomes" id="UP000011200">
    <property type="component" value="Chromosome"/>
</dbReference>
<dbReference type="InterPro" id="IPR058644">
    <property type="entry name" value="Mtb12-like_C"/>
</dbReference>
<evidence type="ECO:0000313" key="4">
    <source>
        <dbReference type="EMBL" id="AWT54861.1"/>
    </source>
</evidence>
<protein>
    <submittedName>
        <fullName evidence="4">LppK protein</fullName>
    </submittedName>
</protein>
<dbReference type="Pfam" id="PF26580">
    <property type="entry name" value="Mtb12_C"/>
    <property type="match status" value="1"/>
</dbReference>
<dbReference type="RefSeq" id="WP_036453284.1">
    <property type="nucleotide sequence ID" value="NZ_CP027541.1"/>
</dbReference>
<evidence type="ECO:0000259" key="3">
    <source>
        <dbReference type="Pfam" id="PF26580"/>
    </source>
</evidence>
<proteinExistence type="inferred from homology"/>
<evidence type="ECO:0000313" key="5">
    <source>
        <dbReference type="Proteomes" id="UP000011200"/>
    </source>
</evidence>
<dbReference type="PROSITE" id="PS51257">
    <property type="entry name" value="PROKAR_LIPOPROTEIN"/>
    <property type="match status" value="1"/>
</dbReference>
<sequence length="187" mass="19131">MNRNRIAVLSAATVTVAALGLSGCGGDDRQADKPVTVPSTSAVVTTPAPPPAHPLPAPEALTGVLYRLADVNVPGAEKVGLVEQATPDDAEALDKFGRALADNGFTPLNFEATDLAWSENDSGNVIATVHVTAGEGDAPGQFTFPMEFTPKGPDWQLTRNTADMLLEMGAAAGGGQSEPATTPTPTP</sequence>
<feature type="domain" description="Low molecular weight antigen MTB12-like C-terminal" evidence="3">
    <location>
        <begin position="54"/>
        <end position="171"/>
    </location>
</feature>
<name>A0A2U9PSV5_MYCSE</name>
<reference evidence="4 5" key="1">
    <citation type="journal article" date="2013" name="Genome Announc.">
        <title>Draft genome sequence of MKD8, a conjugal recipient Mycobacterium smegmatis strain.</title>
        <authorList>
            <person name="Gray T.A."/>
            <person name="Palumbo M.J."/>
            <person name="Derbyshire K.M."/>
        </authorList>
    </citation>
    <scope>NUCLEOTIDE SEQUENCE [LARGE SCALE GENOMIC DNA]</scope>
    <source>
        <strain evidence="4 5">MKD8</strain>
    </source>
</reference>